<proteinExistence type="predicted"/>
<evidence type="ECO:0000313" key="3">
    <source>
        <dbReference type="EMBL" id="MPY38898.1"/>
    </source>
</evidence>
<dbReference type="EMBL" id="VJZE01000008">
    <property type="protein sequence ID" value="MPY38898.1"/>
    <property type="molecule type" value="Genomic_DNA"/>
</dbReference>
<protein>
    <submittedName>
        <fullName evidence="3">Uncharacterized protein</fullName>
    </submittedName>
</protein>
<keyword evidence="4" id="KW-1185">Reference proteome</keyword>
<feature type="domain" description="Neuraminidase-like" evidence="1">
    <location>
        <begin position="1833"/>
        <end position="1989"/>
    </location>
</feature>
<dbReference type="InterPro" id="IPR046839">
    <property type="entry name" value="ABC_toxin_N"/>
</dbReference>
<dbReference type="RefSeq" id="WP_152779927.1">
    <property type="nucleotide sequence ID" value="NZ_BAABEQ010000019.1"/>
</dbReference>
<accession>A0A5N8VXY7</accession>
<gene>
    <name evidence="3" type="ORF">FNH04_02695</name>
</gene>
<dbReference type="OrthoDB" id="9781691at2"/>
<sequence>MNPVEPPPPADPRPVAEGRVFAPGRTGSAGLFVEIVDCRVGQDVRVASALTDDSGAFGAEVADTARPAPDLQARVWTSDDDTATFVGQSAVAYGATAPVVRLDVEVEPASTALESEYEALSRSIQPFVTGRFGVIEESDTRQDVTHLANKTGWDARAVAMAAQADQLSEDGGGTIAAPLFYALLRAGLPASEALLYRTGVGKIEAVWREAIDRGVVPRAVEAELPAALTAFEEQSVSRILQANPAGTSSCGDLLDRTFPADDDNKRAFARLQIAAPEGGGPFWESVESSFGPETRRRLQLDGRLAVLTLNNAPLINALHTAEEQHPDGPLTTTEDLARRSYFRPERWLDVLGDTVPDAVPGTAPQERRTNYAHFLAAQVRTSFPTASVAAKVSEGDLPVSPEPEVRDTVAGFLTEHLGRFELGVEPVERFISRNDDVAAPDDPRTLDAIKRLQRVYQLTPDDTALSVLLTNRLDSATAIARLGEGEFVASRSGDLGESDARAVHARARQISDTVANIAAGFLTARLAPPLGLDEPIVEPFAHSDAPAGVVANPTLEGLFGSLNVGACEHCESMLSPAAYLVDLLHFIDLRPIDLPAGVKNPLAVLLARRPDIGNLPLNCENTETAVPHIDLVNETLEYYVAHTLSLEGFTGHSTPTGRPSEELLAQAEFVDETAYEPLRTALFPPPLPFHKPLETLRALFARLGVPLADAMLTLRRNDKPANPGGYGLRDIARERVGVSPPEALLLTDSSLPLQKLLGYPDAIPASRILDELSSIRTWARRLSLTYDEVVRVLDTRFVNPSVTLRPRIARLNVSFTDLKRLKAGTLPVAQFDAMLPPDLDRSAYGGNVAAWATDESNHRRIMRLLVTVPPAPPAGTTGPHVLPAFDEFRVRHADPDPAGAALRPIDALRLVRFVRLWRKLGWSIEQTDSALTALFPPGVEGVQDGGEPSPAGLDTGVATVLERLGTVVAVMKQRSLNPDEHLPHLLACWADLETYGPDSLFRRLFSTGGADSAAFADNGFGDVLQDPAQRFLVHADALRAAFNVSADDFTALLDGLGFDDRTALTLATVSAAHRRAWLAQLLGLAQRELNRLLKLTGIAPFAWDGAPQPGMIELLARLDALAAVGTTPTAALAALWPPAITSDVSQPDDYTALALLRGLRARSAAVDGELDADESTSDDRIQTLLAVPFGPDAAQAFTGLLSRSTAVDVPYRQGASALAEAVVRAAGCRIAYDADRGRLSFAGPLAAATRDALKAVPGTGQAFAVAVDALFAMSEDRRSRDSGFAQAGAAIDHSLARYPNVEAFLVSYFTSADPPAARRRTLLRTVLASVREERRRTEALTAVVVATGTPLALAEALLTDPRALHAPGSGGEAALAALLKAGDTGLEDTPSAASTVYSGFIDVTESARHQIRVRSGPGTGIKLTLGGTDTELVAEGDWFRTREAVALQANRPVAIAVTVNGAQTGPPALDWQRAGQGWQPVPPERLFGTAAVAGLRDILARYLAAKALAEEFSLGTGGIAHLARVERLAVGAAGWLNALPVLAGSGEPQLGAVLDALLDFARLRTALKLDGQALAALLHSPGELLHNGQSALIRTTGWDPGSLAALLAHRELHADALGDVAVLRQVADAMALAATLGTSIDTLTRAITPDPGADAVQLMQSALRARHGSGWLDVLKSVNDPLRARRRDALVAYILRELRSRPVTAHIDTADKLFEFFLMDVQMEPCMQTSRVRNATSAVQLFVERALMNLDPELPAAVLDASRWAWMKRYRLWEANRQIFLWPENWLEPELRTDQSPAFRQALSELLQSDINEETASTALLGYLSRLEEVAKLEPCAIHYDEGDKDSGDDVAHVIARTPGAQRKYYYRQRAAGSWTAWEQIGLDIEDNPVTPVVWKGRRLLFWLKVMSTNPPLQPTPPELADRPLTALTMGQVQGQGAQNIKVSPQAALCWSEYYNGRWQPPKTSDIALPTGFGKLFDASGDGAFKRDLLVLGETLESDALRVRIWGQGKSSFLFYNTHSLPERQEDRAQEPLDVENFARFVRDIDASSPTLRISYTEADQGKVSSRDVIVVRDRSAYRISSPFHISYFPDGDQHSLIQNPWAAPFLFSDSRHAFYVRSIPLHSTFTDSPHFGLPIPEPIPEPIPGILAPVDAVPGMPLNFFIDSPGNLIHGDVEIAPTGRVRKPDTENLTRRPLRD</sequence>
<evidence type="ECO:0000259" key="2">
    <source>
        <dbReference type="Pfam" id="PF20220"/>
    </source>
</evidence>
<name>A0A5N8VXY7_9ACTN</name>
<reference evidence="3 4" key="1">
    <citation type="submission" date="2019-07" db="EMBL/GenBank/DDBJ databases">
        <title>New species of Amycolatopsis and Streptomyces.</title>
        <authorList>
            <person name="Duangmal K."/>
            <person name="Teo W.F.A."/>
            <person name="Lipun K."/>
        </authorList>
    </citation>
    <scope>NUCLEOTIDE SEQUENCE [LARGE SCALE GENOMIC DNA]</scope>
    <source>
        <strain evidence="3 4">TISTR 2346</strain>
    </source>
</reference>
<feature type="domain" description="ABC toxin N-terminal" evidence="2">
    <location>
        <begin position="1680"/>
        <end position="1801"/>
    </location>
</feature>
<dbReference type="Pfam" id="PF20220">
    <property type="entry name" value="ABC_toxin_N"/>
    <property type="match status" value="1"/>
</dbReference>
<evidence type="ECO:0000313" key="4">
    <source>
        <dbReference type="Proteomes" id="UP000326979"/>
    </source>
</evidence>
<organism evidence="3 4">
    <name type="scientific">Streptomyces phyllanthi</name>
    <dbReference type="NCBI Taxonomy" id="1803180"/>
    <lineage>
        <taxon>Bacteria</taxon>
        <taxon>Bacillati</taxon>
        <taxon>Actinomycetota</taxon>
        <taxon>Actinomycetes</taxon>
        <taxon>Kitasatosporales</taxon>
        <taxon>Streptomycetaceae</taxon>
        <taxon>Streptomyces</taxon>
    </lineage>
</organism>
<dbReference type="InterPro" id="IPR041079">
    <property type="entry name" value="Neuraminidase-like"/>
</dbReference>
<dbReference type="Pfam" id="PF18413">
    <property type="entry name" value="Neuraminidase"/>
    <property type="match status" value="1"/>
</dbReference>
<dbReference type="Proteomes" id="UP000326979">
    <property type="component" value="Unassembled WGS sequence"/>
</dbReference>
<evidence type="ECO:0000259" key="1">
    <source>
        <dbReference type="Pfam" id="PF18413"/>
    </source>
</evidence>
<comment type="caution">
    <text evidence="3">The sequence shown here is derived from an EMBL/GenBank/DDBJ whole genome shotgun (WGS) entry which is preliminary data.</text>
</comment>